<dbReference type="OrthoDB" id="1166076at2759"/>
<proteinExistence type="predicted"/>
<reference evidence="1 2" key="1">
    <citation type="journal article" date="2018" name="Nat. Genet.">
        <title>The Rosa genome provides new insights in the design of modern roses.</title>
        <authorList>
            <person name="Bendahmane M."/>
        </authorList>
    </citation>
    <scope>NUCLEOTIDE SEQUENCE [LARGE SCALE GENOMIC DNA]</scope>
    <source>
        <strain evidence="2">cv. Old Blush</strain>
    </source>
</reference>
<dbReference type="Pfam" id="PF14223">
    <property type="entry name" value="Retrotran_gag_2"/>
    <property type="match status" value="1"/>
</dbReference>
<accession>A0A2P6SH78</accession>
<dbReference type="AlphaFoldDB" id="A0A2P6SH78"/>
<dbReference type="GO" id="GO:0003676">
    <property type="term" value="F:nucleic acid binding"/>
    <property type="evidence" value="ECO:0007669"/>
    <property type="project" value="InterPro"/>
</dbReference>
<dbReference type="Proteomes" id="UP000238479">
    <property type="component" value="Chromosome 1"/>
</dbReference>
<dbReference type="PANTHER" id="PTHR35317">
    <property type="entry name" value="OS04G0629600 PROTEIN"/>
    <property type="match status" value="1"/>
</dbReference>
<sequence>MALNIIKLSMSKTVKGSIPKKELAKEYLEAVALKFKENEKAEASQLMHIFDTMRYNGTGNVREYIMKMIDIATKLNDLEMPLKDDYVIQHALNTLPNMFSQLKTSHFSQKDKWSLDEFIAICTQDENRIRREKELTVNLVDKPEWKHANKLKPNKTNGAAVVKPDQKLKPFQFMCYFCKKNGYMKRDCNSYKNWVSKRGVHKEEGTEEK</sequence>
<dbReference type="EMBL" id="PDCK01000039">
    <property type="protein sequence ID" value="PRQ58042.1"/>
    <property type="molecule type" value="Genomic_DNA"/>
</dbReference>
<dbReference type="InterPro" id="IPR036875">
    <property type="entry name" value="Znf_CCHC_sf"/>
</dbReference>
<dbReference type="OMA" id="FIAICTQ"/>
<evidence type="ECO:0000313" key="2">
    <source>
        <dbReference type="Proteomes" id="UP000238479"/>
    </source>
</evidence>
<evidence type="ECO:0000313" key="1">
    <source>
        <dbReference type="EMBL" id="PRQ58042.1"/>
    </source>
</evidence>
<dbReference type="Gramene" id="PRQ58042">
    <property type="protein sequence ID" value="PRQ58042"/>
    <property type="gene ID" value="RchiOBHm_Chr1g0354901"/>
</dbReference>
<gene>
    <name evidence="1" type="ORF">RchiOBHm_Chr1g0354901</name>
</gene>
<keyword evidence="2" id="KW-1185">Reference proteome</keyword>
<organism evidence="1 2">
    <name type="scientific">Rosa chinensis</name>
    <name type="common">China rose</name>
    <dbReference type="NCBI Taxonomy" id="74649"/>
    <lineage>
        <taxon>Eukaryota</taxon>
        <taxon>Viridiplantae</taxon>
        <taxon>Streptophyta</taxon>
        <taxon>Embryophyta</taxon>
        <taxon>Tracheophyta</taxon>
        <taxon>Spermatophyta</taxon>
        <taxon>Magnoliopsida</taxon>
        <taxon>eudicotyledons</taxon>
        <taxon>Gunneridae</taxon>
        <taxon>Pentapetalae</taxon>
        <taxon>rosids</taxon>
        <taxon>fabids</taxon>
        <taxon>Rosales</taxon>
        <taxon>Rosaceae</taxon>
        <taxon>Rosoideae</taxon>
        <taxon>Rosoideae incertae sedis</taxon>
        <taxon>Rosa</taxon>
    </lineage>
</organism>
<dbReference type="SUPFAM" id="SSF57756">
    <property type="entry name" value="Retrovirus zinc finger-like domains"/>
    <property type="match status" value="1"/>
</dbReference>
<comment type="caution">
    <text evidence="1">The sequence shown here is derived from an EMBL/GenBank/DDBJ whole genome shotgun (WGS) entry which is preliminary data.</text>
</comment>
<protein>
    <submittedName>
        <fullName evidence="1">Putative transcription factor interactor and regulator CCHC(Zn) family</fullName>
    </submittedName>
</protein>
<dbReference type="GO" id="GO:0008270">
    <property type="term" value="F:zinc ion binding"/>
    <property type="evidence" value="ECO:0007669"/>
    <property type="project" value="InterPro"/>
</dbReference>
<name>A0A2P6SH78_ROSCH</name>
<dbReference type="PANTHER" id="PTHR35317:SF42">
    <property type="entry name" value="RETROTRANSPOSON GAG DOMAIN-CONTAINING PROTEIN"/>
    <property type="match status" value="1"/>
</dbReference>